<feature type="transmembrane region" description="Helical" evidence="2">
    <location>
        <begin position="79"/>
        <end position="96"/>
    </location>
</feature>
<keyword evidence="5" id="KW-1185">Reference proteome</keyword>
<dbReference type="GO" id="GO:0034511">
    <property type="term" value="F:U3 snoRNA binding"/>
    <property type="evidence" value="ECO:0007669"/>
    <property type="project" value="TreeGrafter"/>
</dbReference>
<feature type="domain" description="Ribosome biogenesis protein BMS1/TSR1 C-terminal" evidence="4">
    <location>
        <begin position="215"/>
        <end position="387"/>
    </location>
</feature>
<dbReference type="GO" id="GO:0030686">
    <property type="term" value="C:90S preribosome"/>
    <property type="evidence" value="ECO:0007669"/>
    <property type="project" value="TreeGrafter"/>
</dbReference>
<dbReference type="GO" id="GO:0000479">
    <property type="term" value="P:endonucleolytic cleavage of tricistronic rRNA transcript (SSU-rRNA, 5.8S rRNA, LSU-rRNA)"/>
    <property type="evidence" value="ECO:0007669"/>
    <property type="project" value="TreeGrafter"/>
</dbReference>
<feature type="compositionally biased region" description="Basic residues" evidence="1">
    <location>
        <begin position="12"/>
        <end position="23"/>
    </location>
</feature>
<feature type="compositionally biased region" description="Acidic residues" evidence="1">
    <location>
        <begin position="267"/>
        <end position="276"/>
    </location>
</feature>
<dbReference type="Proteomes" id="UP000095283">
    <property type="component" value="Unplaced"/>
</dbReference>
<feature type="region of interest" description="Disordered" evidence="1">
    <location>
        <begin position="257"/>
        <end position="276"/>
    </location>
</feature>
<dbReference type="PANTHER" id="PTHR12858:SF2">
    <property type="entry name" value="RIBOSOME BIOGENESIS PROTEIN BMS1 HOMOLOG"/>
    <property type="match status" value="1"/>
</dbReference>
<evidence type="ECO:0000313" key="6">
    <source>
        <dbReference type="WBParaSite" id="Hba_11107"/>
    </source>
</evidence>
<dbReference type="SMART" id="SM01362">
    <property type="entry name" value="DUF663"/>
    <property type="match status" value="1"/>
</dbReference>
<accession>A0A1I7X101</accession>
<evidence type="ECO:0000259" key="3">
    <source>
        <dbReference type="SMART" id="SM00785"/>
    </source>
</evidence>
<dbReference type="Pfam" id="PF08142">
    <property type="entry name" value="AARP2CN"/>
    <property type="match status" value="1"/>
</dbReference>
<dbReference type="GO" id="GO:0005634">
    <property type="term" value="C:nucleus"/>
    <property type="evidence" value="ECO:0007669"/>
    <property type="project" value="InterPro"/>
</dbReference>
<evidence type="ECO:0000256" key="2">
    <source>
        <dbReference type="SAM" id="Phobius"/>
    </source>
</evidence>
<feature type="region of interest" description="Disordered" evidence="1">
    <location>
        <begin position="1"/>
        <end position="27"/>
    </location>
</feature>
<dbReference type="InterPro" id="IPR007034">
    <property type="entry name" value="BMS1_TSR1_C"/>
</dbReference>
<evidence type="ECO:0000259" key="4">
    <source>
        <dbReference type="SMART" id="SM01362"/>
    </source>
</evidence>
<evidence type="ECO:0000256" key="1">
    <source>
        <dbReference type="SAM" id="MobiDB-lite"/>
    </source>
</evidence>
<dbReference type="Pfam" id="PF04950">
    <property type="entry name" value="RIBIOP_C"/>
    <property type="match status" value="1"/>
</dbReference>
<dbReference type="InterPro" id="IPR039761">
    <property type="entry name" value="Bms1/Tsr1"/>
</dbReference>
<dbReference type="AlphaFoldDB" id="A0A1I7X101"/>
<reference evidence="6" key="1">
    <citation type="submission" date="2016-11" db="UniProtKB">
        <authorList>
            <consortium name="WormBaseParasite"/>
        </authorList>
    </citation>
    <scope>IDENTIFICATION</scope>
</reference>
<keyword evidence="2" id="KW-1133">Transmembrane helix</keyword>
<keyword evidence="2" id="KW-0812">Transmembrane</keyword>
<keyword evidence="2" id="KW-0472">Membrane</keyword>
<name>A0A1I7X101_HETBA</name>
<proteinExistence type="predicted"/>
<evidence type="ECO:0000313" key="5">
    <source>
        <dbReference type="Proteomes" id="UP000095283"/>
    </source>
</evidence>
<feature type="domain" description="AARP2CN" evidence="3">
    <location>
        <begin position="147"/>
        <end position="199"/>
    </location>
</feature>
<dbReference type="PANTHER" id="PTHR12858">
    <property type="entry name" value="RIBOSOME BIOGENESIS PROTEIN"/>
    <property type="match status" value="1"/>
</dbReference>
<dbReference type="SMART" id="SM00785">
    <property type="entry name" value="AARP2CN"/>
    <property type="match status" value="1"/>
</dbReference>
<protein>
    <submittedName>
        <fullName evidence="6">DUF663 domain-containing protein</fullName>
    </submittedName>
</protein>
<dbReference type="GO" id="GO:0000462">
    <property type="term" value="P:maturation of SSU-rRNA from tricistronic rRNA transcript (SSU-rRNA, 5.8S rRNA, LSU-rRNA)"/>
    <property type="evidence" value="ECO:0007669"/>
    <property type="project" value="TreeGrafter"/>
</dbReference>
<dbReference type="InterPro" id="IPR012948">
    <property type="entry name" value="AARP2CN"/>
</dbReference>
<sequence>MSPPAAFESQKNKGHRTHKTGGKVKKEIEKKKVKGNNAKAFTFHSAVAAEKAIRRAADINERKKHILYMDRKPVLPPPIIVAIVGPSKVGIFFIIIKSNTYRVLYKNFFQVNKTKKIMKHRFWTEIYQGAKLFYLTGMVHNEYKKNELHNLVRFISVIKFRPLIWKDSHPYILCDRYEDITNPDNINFFQKEKLVYAPFSGLGGIVYDKDAIYIESKTHKHHEHKRHKLIEALEQVRTSIDSKLSEAKLSVLDGSNSEISQEVRDTEEQDNEDMSEQDFKGIETGEPLNAVEENYRYDSDEASSLKARIKRHRWFERILKSRDPLIISCGWRRFQSITIFSVQDHNMRQRFLKYTPEHMHCYAQFWGPVTAQNTGFIAVQSVADKTV</sequence>
<organism evidence="5 6">
    <name type="scientific">Heterorhabditis bacteriophora</name>
    <name type="common">Entomopathogenic nematode worm</name>
    <dbReference type="NCBI Taxonomy" id="37862"/>
    <lineage>
        <taxon>Eukaryota</taxon>
        <taxon>Metazoa</taxon>
        <taxon>Ecdysozoa</taxon>
        <taxon>Nematoda</taxon>
        <taxon>Chromadorea</taxon>
        <taxon>Rhabditida</taxon>
        <taxon>Rhabditina</taxon>
        <taxon>Rhabditomorpha</taxon>
        <taxon>Strongyloidea</taxon>
        <taxon>Heterorhabditidae</taxon>
        <taxon>Heterorhabditis</taxon>
    </lineage>
</organism>
<dbReference type="GO" id="GO:0003924">
    <property type="term" value="F:GTPase activity"/>
    <property type="evidence" value="ECO:0007669"/>
    <property type="project" value="TreeGrafter"/>
</dbReference>
<dbReference type="GO" id="GO:0005525">
    <property type="term" value="F:GTP binding"/>
    <property type="evidence" value="ECO:0007669"/>
    <property type="project" value="TreeGrafter"/>
</dbReference>
<dbReference type="WBParaSite" id="Hba_11107">
    <property type="protein sequence ID" value="Hba_11107"/>
    <property type="gene ID" value="Hba_11107"/>
</dbReference>